<keyword evidence="2" id="KW-1185">Reference proteome</keyword>
<gene>
    <name evidence="1" type="ORF">APZ42_011741</name>
</gene>
<proteinExistence type="predicted"/>
<reference evidence="1 2" key="1">
    <citation type="submission" date="2016-03" db="EMBL/GenBank/DDBJ databases">
        <title>EvidentialGene: Evidence-directed Construction of Genes on Genomes.</title>
        <authorList>
            <person name="Gilbert D.G."/>
            <person name="Choi J.-H."/>
            <person name="Mockaitis K."/>
            <person name="Colbourne J."/>
            <person name="Pfrender M."/>
        </authorList>
    </citation>
    <scope>NUCLEOTIDE SEQUENCE [LARGE SCALE GENOMIC DNA]</scope>
    <source>
        <strain evidence="1 2">Xinb3</strain>
        <tissue evidence="1">Complete organism</tissue>
    </source>
</reference>
<dbReference type="EMBL" id="LRGB01000024">
    <property type="protein sequence ID" value="KZS21736.1"/>
    <property type="molecule type" value="Genomic_DNA"/>
</dbReference>
<comment type="caution">
    <text evidence="1">The sequence shown here is derived from an EMBL/GenBank/DDBJ whole genome shotgun (WGS) entry which is preliminary data.</text>
</comment>
<dbReference type="AlphaFoldDB" id="A0A162SYE2"/>
<protein>
    <submittedName>
        <fullName evidence="1">Uncharacterized protein</fullName>
    </submittedName>
</protein>
<dbReference type="Proteomes" id="UP000076858">
    <property type="component" value="Unassembled WGS sequence"/>
</dbReference>
<evidence type="ECO:0000313" key="2">
    <source>
        <dbReference type="Proteomes" id="UP000076858"/>
    </source>
</evidence>
<evidence type="ECO:0000313" key="1">
    <source>
        <dbReference type="EMBL" id="KZS21736.1"/>
    </source>
</evidence>
<name>A0A162SYE2_9CRUS</name>
<accession>A0A162SYE2</accession>
<sequence>MEDITALVILSFFIWICYLNWKKHSVIVECSSYYSEPSVSKEYKNLSGPKIEEKICENGSTSYLDNPEIKKENSAFLNKKPTPSPDNGAPTSYYDYVLPDVLDINSEEKVVLTPLPFLDPFDEGIQDRQHSEDKIKTTKTTSTEEIDGVIFKGPSCPATKKIVDFEIPKQEIPTSEEKTCQKQMPSSVLFCDDQTLNDISNDPIGLTNHSQFNSDLSSEDESKAVLLAICLYFVLTEHFSPAVSDYFFKNNLLGPWNRNSDVSEFLYELIFKKRNDTKFLKRISFKKLYRAINGRNEICHFELRTIFQEWENVTSCWAEVCEAMDDTKAANDIRMVLNRLQRQEYYEALSARSPLHTYHEKNIFGLSEILYIFLIMTMAPSIRKYLNTKPRQFPYNSFDFFENMKKIIYSQKNDVDFLAKGGFSRNDSKTLLTCLKARNDICHGNYFNIYKKWEIYLISWINLLDLIRDDNSKENVTRLYNALLKCKKEGGLVDPIKLLQTCFQP</sequence>
<organism evidence="1 2">
    <name type="scientific">Daphnia magna</name>
    <dbReference type="NCBI Taxonomy" id="35525"/>
    <lineage>
        <taxon>Eukaryota</taxon>
        <taxon>Metazoa</taxon>
        <taxon>Ecdysozoa</taxon>
        <taxon>Arthropoda</taxon>
        <taxon>Crustacea</taxon>
        <taxon>Branchiopoda</taxon>
        <taxon>Diplostraca</taxon>
        <taxon>Cladocera</taxon>
        <taxon>Anomopoda</taxon>
        <taxon>Daphniidae</taxon>
        <taxon>Daphnia</taxon>
    </lineage>
</organism>
<dbReference type="OrthoDB" id="10374458at2759"/>